<name>A0ABN3UJS7_9MICO</name>
<dbReference type="Proteomes" id="UP001501326">
    <property type="component" value="Unassembled WGS sequence"/>
</dbReference>
<sequence>MAPMERGGLVMVCDDTEPIRRLIRLNLELEGYEVEEVSDGAQLLARLASRAEEGAALPGVITLDAHMVPRDGWWTISQIRSDPRFADIPVLMVTASVQQHDRVQAKASGLDAFVAKPFDPEYLITLVDGFMAEGRTHTPQP</sequence>
<evidence type="ECO:0000256" key="2">
    <source>
        <dbReference type="PROSITE-ProRule" id="PRU00169"/>
    </source>
</evidence>
<keyword evidence="1 2" id="KW-0597">Phosphoprotein</keyword>
<feature type="domain" description="Response regulatory" evidence="3">
    <location>
        <begin position="9"/>
        <end position="131"/>
    </location>
</feature>
<comment type="caution">
    <text evidence="4">The sequence shown here is derived from an EMBL/GenBank/DDBJ whole genome shotgun (WGS) entry which is preliminary data.</text>
</comment>
<keyword evidence="5" id="KW-1185">Reference proteome</keyword>
<dbReference type="Gene3D" id="3.40.50.2300">
    <property type="match status" value="1"/>
</dbReference>
<proteinExistence type="predicted"/>
<evidence type="ECO:0000313" key="5">
    <source>
        <dbReference type="Proteomes" id="UP001501326"/>
    </source>
</evidence>
<dbReference type="Pfam" id="PF00072">
    <property type="entry name" value="Response_reg"/>
    <property type="match status" value="1"/>
</dbReference>
<dbReference type="EMBL" id="BAAARN010000001">
    <property type="protein sequence ID" value="GAA2733303.1"/>
    <property type="molecule type" value="Genomic_DNA"/>
</dbReference>
<protein>
    <recommendedName>
        <fullName evidence="3">Response regulatory domain-containing protein</fullName>
    </recommendedName>
</protein>
<dbReference type="PROSITE" id="PS50110">
    <property type="entry name" value="RESPONSE_REGULATORY"/>
    <property type="match status" value="1"/>
</dbReference>
<evidence type="ECO:0000256" key="1">
    <source>
        <dbReference type="ARBA" id="ARBA00022553"/>
    </source>
</evidence>
<evidence type="ECO:0000313" key="4">
    <source>
        <dbReference type="EMBL" id="GAA2733303.1"/>
    </source>
</evidence>
<dbReference type="PANTHER" id="PTHR44591">
    <property type="entry name" value="STRESS RESPONSE REGULATOR PROTEIN 1"/>
    <property type="match status" value="1"/>
</dbReference>
<gene>
    <name evidence="4" type="ORF">GCM10009867_11050</name>
</gene>
<accession>A0ABN3UJS7</accession>
<dbReference type="InterPro" id="IPR001789">
    <property type="entry name" value="Sig_transdc_resp-reg_receiver"/>
</dbReference>
<dbReference type="SMART" id="SM00448">
    <property type="entry name" value="REC"/>
    <property type="match status" value="1"/>
</dbReference>
<reference evidence="4 5" key="1">
    <citation type="journal article" date="2019" name="Int. J. Syst. Evol. Microbiol.">
        <title>The Global Catalogue of Microorganisms (GCM) 10K type strain sequencing project: providing services to taxonomists for standard genome sequencing and annotation.</title>
        <authorList>
            <consortium name="The Broad Institute Genomics Platform"/>
            <consortium name="The Broad Institute Genome Sequencing Center for Infectious Disease"/>
            <person name="Wu L."/>
            <person name="Ma J."/>
        </authorList>
    </citation>
    <scope>NUCLEOTIDE SEQUENCE [LARGE SCALE GENOMIC DNA]</scope>
    <source>
        <strain evidence="4 5">JCM 16378</strain>
    </source>
</reference>
<organism evidence="4 5">
    <name type="scientific">Pedococcus aerophilus</name>
    <dbReference type="NCBI Taxonomy" id="436356"/>
    <lineage>
        <taxon>Bacteria</taxon>
        <taxon>Bacillati</taxon>
        <taxon>Actinomycetota</taxon>
        <taxon>Actinomycetes</taxon>
        <taxon>Micrococcales</taxon>
        <taxon>Intrasporangiaceae</taxon>
        <taxon>Pedococcus</taxon>
    </lineage>
</organism>
<feature type="modified residue" description="4-aspartylphosphate" evidence="2">
    <location>
        <position position="64"/>
    </location>
</feature>
<evidence type="ECO:0000259" key="3">
    <source>
        <dbReference type="PROSITE" id="PS50110"/>
    </source>
</evidence>
<dbReference type="InterPro" id="IPR011006">
    <property type="entry name" value="CheY-like_superfamily"/>
</dbReference>
<dbReference type="InterPro" id="IPR050595">
    <property type="entry name" value="Bact_response_regulator"/>
</dbReference>
<dbReference type="PANTHER" id="PTHR44591:SF3">
    <property type="entry name" value="RESPONSE REGULATORY DOMAIN-CONTAINING PROTEIN"/>
    <property type="match status" value="1"/>
</dbReference>
<dbReference type="SUPFAM" id="SSF52172">
    <property type="entry name" value="CheY-like"/>
    <property type="match status" value="1"/>
</dbReference>